<dbReference type="EMBL" id="JACHIK010000001">
    <property type="protein sequence ID" value="MBB5040847.1"/>
    <property type="molecule type" value="Genomic_DNA"/>
</dbReference>
<sequence length="140" mass="15327">MTKITITETAEHDVKFLKADCGVRYWEDGKVNGVDDDDDNPAMPFASKDGWRILIDIEAGVIIDWPKGTTADVHYKVCDAGVYSLLDADRQEVKQIDGYVPSIMCPGGNGYGDYVIMKIDGDGKIANFVPDLSDFEGDSA</sequence>
<dbReference type="Proteomes" id="UP000535406">
    <property type="component" value="Unassembled WGS sequence"/>
</dbReference>
<reference evidence="1 2" key="1">
    <citation type="submission" date="2020-08" db="EMBL/GenBank/DDBJ databases">
        <title>Genomic Encyclopedia of Type Strains, Phase IV (KMG-IV): sequencing the most valuable type-strain genomes for metagenomic binning, comparative biology and taxonomic classification.</title>
        <authorList>
            <person name="Goeker M."/>
        </authorList>
    </citation>
    <scope>NUCLEOTIDE SEQUENCE [LARGE SCALE GENOMIC DNA]</scope>
    <source>
        <strain evidence="1 2">DSM 21319</strain>
    </source>
</reference>
<evidence type="ECO:0000313" key="2">
    <source>
        <dbReference type="Proteomes" id="UP000535406"/>
    </source>
</evidence>
<evidence type="ECO:0000313" key="1">
    <source>
        <dbReference type="EMBL" id="MBB5040847.1"/>
    </source>
</evidence>
<keyword evidence="2" id="KW-1185">Reference proteome</keyword>
<comment type="caution">
    <text evidence="1">The sequence shown here is derived from an EMBL/GenBank/DDBJ whole genome shotgun (WGS) entry which is preliminary data.</text>
</comment>
<protein>
    <submittedName>
        <fullName evidence="1">Uncharacterized protein</fullName>
    </submittedName>
</protein>
<dbReference type="RefSeq" id="WP_184139998.1">
    <property type="nucleotide sequence ID" value="NZ_JACHIK010000001.1"/>
</dbReference>
<gene>
    <name evidence="1" type="ORF">HNQ66_000225</name>
</gene>
<accession>A0A7W8DSU4</accession>
<organism evidence="1 2">
    <name type="scientific">Shinella fusca</name>
    <dbReference type="NCBI Taxonomy" id="544480"/>
    <lineage>
        <taxon>Bacteria</taxon>
        <taxon>Pseudomonadati</taxon>
        <taxon>Pseudomonadota</taxon>
        <taxon>Alphaproteobacteria</taxon>
        <taxon>Hyphomicrobiales</taxon>
        <taxon>Rhizobiaceae</taxon>
        <taxon>Shinella</taxon>
    </lineage>
</organism>
<proteinExistence type="predicted"/>
<name>A0A7W8DSU4_9HYPH</name>
<dbReference type="AlphaFoldDB" id="A0A7W8DSU4"/>